<name>X1PJL2_9ZZZZ</name>
<accession>X1PJL2</accession>
<feature type="region of interest" description="Disordered" evidence="1">
    <location>
        <begin position="45"/>
        <end position="74"/>
    </location>
</feature>
<proteinExistence type="predicted"/>
<reference evidence="2" key="1">
    <citation type="journal article" date="2014" name="Front. Microbiol.">
        <title>High frequency of phylogenetically diverse reductive dehalogenase-homologous genes in deep subseafloor sedimentary metagenomes.</title>
        <authorList>
            <person name="Kawai M."/>
            <person name="Futagami T."/>
            <person name="Toyoda A."/>
            <person name="Takaki Y."/>
            <person name="Nishi S."/>
            <person name="Hori S."/>
            <person name="Arai W."/>
            <person name="Tsubouchi T."/>
            <person name="Morono Y."/>
            <person name="Uchiyama I."/>
            <person name="Ito T."/>
            <person name="Fujiyama A."/>
            <person name="Inagaki F."/>
            <person name="Takami H."/>
        </authorList>
    </citation>
    <scope>NUCLEOTIDE SEQUENCE</scope>
    <source>
        <strain evidence="2">Expedition CK06-06</strain>
    </source>
</reference>
<gene>
    <name evidence="2" type="ORF">S06H3_63349</name>
</gene>
<protein>
    <submittedName>
        <fullName evidence="2">Uncharacterized protein</fullName>
    </submittedName>
</protein>
<evidence type="ECO:0000256" key="1">
    <source>
        <dbReference type="SAM" id="MobiDB-lite"/>
    </source>
</evidence>
<sequence length="74" mass="7874">FPNLINVRFEAPSEATINMIESSAQTLTSGVLRTPANSLIEIEIPDGNIPASDPLRSYKGEELDGSGNPIDAMS</sequence>
<dbReference type="EMBL" id="BARV01042001">
    <property type="protein sequence ID" value="GAI56018.1"/>
    <property type="molecule type" value="Genomic_DNA"/>
</dbReference>
<comment type="caution">
    <text evidence="2">The sequence shown here is derived from an EMBL/GenBank/DDBJ whole genome shotgun (WGS) entry which is preliminary data.</text>
</comment>
<dbReference type="AlphaFoldDB" id="X1PJL2"/>
<feature type="non-terminal residue" evidence="2">
    <location>
        <position position="1"/>
    </location>
</feature>
<organism evidence="2">
    <name type="scientific">marine sediment metagenome</name>
    <dbReference type="NCBI Taxonomy" id="412755"/>
    <lineage>
        <taxon>unclassified sequences</taxon>
        <taxon>metagenomes</taxon>
        <taxon>ecological metagenomes</taxon>
    </lineage>
</organism>
<evidence type="ECO:0000313" key="2">
    <source>
        <dbReference type="EMBL" id="GAI56018.1"/>
    </source>
</evidence>